<dbReference type="AlphaFoldDB" id="A0A158JRH2"/>
<dbReference type="STRING" id="326475.AWB66_04511"/>
<reference evidence="3 5" key="1">
    <citation type="submission" date="2016-01" db="EMBL/GenBank/DDBJ databases">
        <authorList>
            <person name="Oliw E.H."/>
        </authorList>
    </citation>
    <scope>NUCLEOTIDE SEQUENCE [LARGE SCALE GENOMIC DNA]</scope>
    <source>
        <strain evidence="3">LMG 22936</strain>
    </source>
</reference>
<dbReference type="SMART" id="SM00857">
    <property type="entry name" value="Resolvase"/>
    <property type="match status" value="1"/>
</dbReference>
<dbReference type="Pfam" id="PF02796">
    <property type="entry name" value="HTH_7"/>
    <property type="match status" value="1"/>
</dbReference>
<dbReference type="Gene3D" id="1.10.10.60">
    <property type="entry name" value="Homeodomain-like"/>
    <property type="match status" value="1"/>
</dbReference>
<comment type="similarity">
    <text evidence="1">Belongs to the site-specific recombinase resolvase family.</text>
</comment>
<dbReference type="Proteomes" id="UP000054717">
    <property type="component" value="Unassembled WGS sequence"/>
</dbReference>
<name>A0A158JRH2_9BURK</name>
<keyword evidence="5" id="KW-1185">Reference proteome</keyword>
<accession>A0A158JRH2</accession>
<evidence type="ECO:0000256" key="1">
    <source>
        <dbReference type="ARBA" id="ARBA00009913"/>
    </source>
</evidence>
<dbReference type="InterPro" id="IPR006119">
    <property type="entry name" value="Resolv_N"/>
</dbReference>
<dbReference type="InterPro" id="IPR036162">
    <property type="entry name" value="Resolvase-like_N_sf"/>
</dbReference>
<proteinExistence type="inferred from homology"/>
<gene>
    <name evidence="3" type="ORF">AWB66_04511</name>
    <name evidence="4" type="ORF">AWB66_04546</name>
</gene>
<sequence>MAYIVYMNTGDDDTVRERDLFDIDAAGFLVDMSGVVADACGIAAPAAARPALQRVLRRVTAGDTMLIARLHYLGNSIGDVVSTLKMLAHRGVDVVCLEYGRTSLTASGSDSPMRALEIAVEVERLAKRARALEAAAAAKRLGLPQGRPASLTDSQRNQALRALAAGKTVTAVAQTFNTSRQTIIRLRNAHAREQSDAPAGP</sequence>
<dbReference type="GO" id="GO:0003677">
    <property type="term" value="F:DNA binding"/>
    <property type="evidence" value="ECO:0007669"/>
    <property type="project" value="InterPro"/>
</dbReference>
<feature type="domain" description="Resolvase/invertase-type recombinase catalytic" evidence="2">
    <location>
        <begin position="2"/>
        <end position="142"/>
    </location>
</feature>
<evidence type="ECO:0000313" key="4">
    <source>
        <dbReference type="EMBL" id="SAL71505.1"/>
    </source>
</evidence>
<evidence type="ECO:0000313" key="3">
    <source>
        <dbReference type="EMBL" id="SAL71285.1"/>
    </source>
</evidence>
<dbReference type="Gene3D" id="3.40.50.1390">
    <property type="entry name" value="Resolvase, N-terminal catalytic domain"/>
    <property type="match status" value="1"/>
</dbReference>
<dbReference type="GO" id="GO:0000150">
    <property type="term" value="F:DNA strand exchange activity"/>
    <property type="evidence" value="ECO:0007669"/>
    <property type="project" value="InterPro"/>
</dbReference>
<protein>
    <submittedName>
        <fullName evidence="3">Resolvase domain-containing protein</fullName>
    </submittedName>
</protein>
<dbReference type="EMBL" id="FCNZ02000019">
    <property type="protein sequence ID" value="SAL71285.1"/>
    <property type="molecule type" value="Genomic_DNA"/>
</dbReference>
<dbReference type="RefSeq" id="WP_087632388.1">
    <property type="nucleotide sequence ID" value="NZ_FCNZ02000019.1"/>
</dbReference>
<dbReference type="EMBL" id="FCNZ02000019">
    <property type="protein sequence ID" value="SAL71505.1"/>
    <property type="molecule type" value="Genomic_DNA"/>
</dbReference>
<dbReference type="InterPro" id="IPR006120">
    <property type="entry name" value="Resolvase_HTH_dom"/>
</dbReference>
<organism evidence="3 5">
    <name type="scientific">Caballeronia telluris</name>
    <dbReference type="NCBI Taxonomy" id="326475"/>
    <lineage>
        <taxon>Bacteria</taxon>
        <taxon>Pseudomonadati</taxon>
        <taxon>Pseudomonadota</taxon>
        <taxon>Betaproteobacteria</taxon>
        <taxon>Burkholderiales</taxon>
        <taxon>Burkholderiaceae</taxon>
        <taxon>Caballeronia</taxon>
    </lineage>
</organism>
<dbReference type="CDD" id="cd00569">
    <property type="entry name" value="HTH_Hin_like"/>
    <property type="match status" value="1"/>
</dbReference>
<evidence type="ECO:0000259" key="2">
    <source>
        <dbReference type="PROSITE" id="PS51736"/>
    </source>
</evidence>
<evidence type="ECO:0000313" key="5">
    <source>
        <dbReference type="Proteomes" id="UP000054717"/>
    </source>
</evidence>
<dbReference type="SUPFAM" id="SSF46689">
    <property type="entry name" value="Homeodomain-like"/>
    <property type="match status" value="1"/>
</dbReference>
<dbReference type="InterPro" id="IPR009057">
    <property type="entry name" value="Homeodomain-like_sf"/>
</dbReference>
<dbReference type="PROSITE" id="PS51736">
    <property type="entry name" value="RECOMBINASES_3"/>
    <property type="match status" value="1"/>
</dbReference>
<dbReference type="Pfam" id="PF00239">
    <property type="entry name" value="Resolvase"/>
    <property type="match status" value="1"/>
</dbReference>
<dbReference type="SUPFAM" id="SSF53041">
    <property type="entry name" value="Resolvase-like"/>
    <property type="match status" value="1"/>
</dbReference>